<evidence type="ECO:0000313" key="2">
    <source>
        <dbReference type="EMBL" id="GFH30024.1"/>
    </source>
</evidence>
<comment type="caution">
    <text evidence="2">The sequence shown here is derived from an EMBL/GenBank/DDBJ whole genome shotgun (WGS) entry which is preliminary data.</text>
</comment>
<name>A0A6A0AD58_HAELA</name>
<keyword evidence="2" id="KW-0808">Transferase</keyword>
<feature type="region of interest" description="Disordered" evidence="1">
    <location>
        <begin position="343"/>
        <end position="388"/>
    </location>
</feature>
<dbReference type="Gene3D" id="3.30.200.20">
    <property type="entry name" value="Phosphorylase Kinase, domain 1"/>
    <property type="match status" value="1"/>
</dbReference>
<dbReference type="SUPFAM" id="SSF56112">
    <property type="entry name" value="Protein kinase-like (PK-like)"/>
    <property type="match status" value="1"/>
</dbReference>
<evidence type="ECO:0000256" key="1">
    <source>
        <dbReference type="SAM" id="MobiDB-lite"/>
    </source>
</evidence>
<dbReference type="EMBL" id="BLLF01004658">
    <property type="protein sequence ID" value="GFH30024.1"/>
    <property type="molecule type" value="Genomic_DNA"/>
</dbReference>
<accession>A0A6A0AD58</accession>
<reference evidence="2 3" key="1">
    <citation type="submission" date="2020-02" db="EMBL/GenBank/DDBJ databases">
        <title>Draft genome sequence of Haematococcus lacustris strain NIES-144.</title>
        <authorList>
            <person name="Morimoto D."/>
            <person name="Nakagawa S."/>
            <person name="Yoshida T."/>
            <person name="Sawayama S."/>
        </authorList>
    </citation>
    <scope>NUCLEOTIDE SEQUENCE [LARGE SCALE GENOMIC DNA]</scope>
    <source>
        <strain evidence="2 3">NIES-144</strain>
    </source>
</reference>
<dbReference type="GO" id="GO:0016301">
    <property type="term" value="F:kinase activity"/>
    <property type="evidence" value="ECO:0007669"/>
    <property type="project" value="UniProtKB-KW"/>
</dbReference>
<sequence length="413" mass="43485">MAYAKLIEKAVLSRDSFVYTRRARRNTPLKEWRRAYRWKPLTWVRSRSIISTQGSVVVLPQAADAGREEGNVAKVDSLPAGPVFSPAQAGAGSATGGSELCAAAQGATGSEGSAGAATLVTCPESVTTRPEVRRTSASLGPCRGGVSLDQKCDMLMTRCGVHGGQRWAMRMQTGGASVVLLAAKSCPCLPLRHPPVSRVTPAHILLADSAPLLCCAVCAGQQQPSSICLRQQVLPHKHLAVSGPDSHSRHSRHSAELVCVCTQCGWATRGGGCSGAAVSAGGGHASWKGTLVAVKVMRLPPSMDGNEKREKMAIMETAISSSLSHPNVVQTFTYSVQQVQQQGPRCPDTKSLDLPSSTAQGPLAPQSSLAEVDGEGGAKLGAWDKPEGGSSWEVRLVQEYCEAGSLRELLDKK</sequence>
<dbReference type="Proteomes" id="UP000485058">
    <property type="component" value="Unassembled WGS sequence"/>
</dbReference>
<keyword evidence="2" id="KW-0418">Kinase</keyword>
<organism evidence="2 3">
    <name type="scientific">Haematococcus lacustris</name>
    <name type="common">Green alga</name>
    <name type="synonym">Haematococcus pluvialis</name>
    <dbReference type="NCBI Taxonomy" id="44745"/>
    <lineage>
        <taxon>Eukaryota</taxon>
        <taxon>Viridiplantae</taxon>
        <taxon>Chlorophyta</taxon>
        <taxon>core chlorophytes</taxon>
        <taxon>Chlorophyceae</taxon>
        <taxon>CS clade</taxon>
        <taxon>Chlamydomonadales</taxon>
        <taxon>Haematococcaceae</taxon>
        <taxon>Haematococcus</taxon>
    </lineage>
</organism>
<feature type="compositionally biased region" description="Polar residues" evidence="1">
    <location>
        <begin position="354"/>
        <end position="369"/>
    </location>
</feature>
<keyword evidence="3" id="KW-1185">Reference proteome</keyword>
<gene>
    <name evidence="2" type="ORF">HaLaN_28794</name>
</gene>
<dbReference type="InterPro" id="IPR011009">
    <property type="entry name" value="Kinase-like_dom_sf"/>
</dbReference>
<feature type="non-terminal residue" evidence="2">
    <location>
        <position position="413"/>
    </location>
</feature>
<evidence type="ECO:0000313" key="3">
    <source>
        <dbReference type="Proteomes" id="UP000485058"/>
    </source>
</evidence>
<dbReference type="AlphaFoldDB" id="A0A6A0AD58"/>
<protein>
    <submittedName>
        <fullName evidence="2">Protein kinase domain-containing protein</fullName>
    </submittedName>
</protein>
<feature type="non-terminal residue" evidence="2">
    <location>
        <position position="1"/>
    </location>
</feature>
<proteinExistence type="predicted"/>